<gene>
    <name evidence="2" type="ORF">SAMN05421872_108167</name>
</gene>
<dbReference type="PANTHER" id="PTHR15020:SF50">
    <property type="entry name" value="UPF0659 PROTEIN YMR090W"/>
    <property type="match status" value="1"/>
</dbReference>
<name>A0A1G6V2J9_9ACTN</name>
<dbReference type="Proteomes" id="UP000199034">
    <property type="component" value="Unassembled WGS sequence"/>
</dbReference>
<proteinExistence type="predicted"/>
<dbReference type="SUPFAM" id="SSF51735">
    <property type="entry name" value="NAD(P)-binding Rossmann-fold domains"/>
    <property type="match status" value="1"/>
</dbReference>
<dbReference type="OrthoDB" id="4248066at2"/>
<accession>A0A1G6V2J9</accession>
<dbReference type="RefSeq" id="WP_090858036.1">
    <property type="nucleotide sequence ID" value="NZ_FMZM01000008.1"/>
</dbReference>
<evidence type="ECO:0000313" key="3">
    <source>
        <dbReference type="Proteomes" id="UP000199034"/>
    </source>
</evidence>
<dbReference type="Gene3D" id="3.40.50.720">
    <property type="entry name" value="NAD(P)-binding Rossmann-like Domain"/>
    <property type="match status" value="1"/>
</dbReference>
<protein>
    <submittedName>
        <fullName evidence="2">NAD(P)H-binding</fullName>
    </submittedName>
</protein>
<sequence length="214" mass="21991">MSQVIVIGAHGKIALLAQRLLSDGGHTVTGVVRNPEHVADVEASGAAAVVADVENLDTDALAGLVADQDVVVWSAGAGGGNPSRTYAVDRDAAIRTVDASARAGVPRFVMVSYFGAGPDHGVAPDHFFFPYADAKTAADAYVEQSPLAWTILRPSTLTLEPAGGIATSDTVEKQVSRATVAEVIAAVVDSPDTTAGRILRFNDGDEDVRAVVGG</sequence>
<dbReference type="PANTHER" id="PTHR15020">
    <property type="entry name" value="FLAVIN REDUCTASE-RELATED"/>
    <property type="match status" value="1"/>
</dbReference>
<organism evidence="2 3">
    <name type="scientific">Nocardioides lianchengensis</name>
    <dbReference type="NCBI Taxonomy" id="1045774"/>
    <lineage>
        <taxon>Bacteria</taxon>
        <taxon>Bacillati</taxon>
        <taxon>Actinomycetota</taxon>
        <taxon>Actinomycetes</taxon>
        <taxon>Propionibacteriales</taxon>
        <taxon>Nocardioidaceae</taxon>
        <taxon>Nocardioides</taxon>
    </lineage>
</organism>
<evidence type="ECO:0000259" key="1">
    <source>
        <dbReference type="Pfam" id="PF13460"/>
    </source>
</evidence>
<dbReference type="AlphaFoldDB" id="A0A1G6V2J9"/>
<reference evidence="2 3" key="1">
    <citation type="submission" date="2016-10" db="EMBL/GenBank/DDBJ databases">
        <authorList>
            <person name="de Groot N.N."/>
        </authorList>
    </citation>
    <scope>NUCLEOTIDE SEQUENCE [LARGE SCALE GENOMIC DNA]</scope>
    <source>
        <strain evidence="2 3">CGMCC 4.6858</strain>
    </source>
</reference>
<dbReference type="CDD" id="cd05243">
    <property type="entry name" value="SDR_a5"/>
    <property type="match status" value="1"/>
</dbReference>
<dbReference type="Pfam" id="PF13460">
    <property type="entry name" value="NAD_binding_10"/>
    <property type="match status" value="1"/>
</dbReference>
<dbReference type="STRING" id="1045774.SAMN05421872_108167"/>
<dbReference type="InterPro" id="IPR016040">
    <property type="entry name" value="NAD(P)-bd_dom"/>
</dbReference>
<keyword evidence="3" id="KW-1185">Reference proteome</keyword>
<feature type="domain" description="NAD(P)-binding" evidence="1">
    <location>
        <begin position="8"/>
        <end position="191"/>
    </location>
</feature>
<evidence type="ECO:0000313" key="2">
    <source>
        <dbReference type="EMBL" id="SDD47713.1"/>
    </source>
</evidence>
<dbReference type="InterPro" id="IPR036291">
    <property type="entry name" value="NAD(P)-bd_dom_sf"/>
</dbReference>
<dbReference type="EMBL" id="FMZM01000008">
    <property type="protein sequence ID" value="SDD47713.1"/>
    <property type="molecule type" value="Genomic_DNA"/>
</dbReference>